<accession>A0A8K0HLE4</accession>
<evidence type="ECO:0000313" key="1">
    <source>
        <dbReference type="EMBL" id="KAF3453764.1"/>
    </source>
</evidence>
<reference evidence="1" key="1">
    <citation type="submission" date="2020-03" db="EMBL/GenBank/DDBJ databases">
        <title>A high-quality chromosome-level genome assembly of a woody plant with both climbing and erect habits, Rhamnella rubrinervis.</title>
        <authorList>
            <person name="Lu Z."/>
            <person name="Yang Y."/>
            <person name="Zhu X."/>
            <person name="Sun Y."/>
        </authorList>
    </citation>
    <scope>NUCLEOTIDE SEQUENCE</scope>
    <source>
        <strain evidence="1">BYM</strain>
        <tissue evidence="1">Leaf</tissue>
    </source>
</reference>
<organism evidence="1 2">
    <name type="scientific">Rhamnella rubrinervis</name>
    <dbReference type="NCBI Taxonomy" id="2594499"/>
    <lineage>
        <taxon>Eukaryota</taxon>
        <taxon>Viridiplantae</taxon>
        <taxon>Streptophyta</taxon>
        <taxon>Embryophyta</taxon>
        <taxon>Tracheophyta</taxon>
        <taxon>Spermatophyta</taxon>
        <taxon>Magnoliopsida</taxon>
        <taxon>eudicotyledons</taxon>
        <taxon>Gunneridae</taxon>
        <taxon>Pentapetalae</taxon>
        <taxon>rosids</taxon>
        <taxon>fabids</taxon>
        <taxon>Rosales</taxon>
        <taxon>Rhamnaceae</taxon>
        <taxon>rhamnoid group</taxon>
        <taxon>Rhamneae</taxon>
        <taxon>Rhamnella</taxon>
    </lineage>
</organism>
<dbReference type="Proteomes" id="UP000796880">
    <property type="component" value="Unassembled WGS sequence"/>
</dbReference>
<proteinExistence type="predicted"/>
<sequence length="252" mass="28644">MSSRKMAEVEKLDEGRRKLPEVRGCCREAEEDVGSRKISEVPVNCRRPESCLRAGKLLRGQRKMPEVPEKVVSAEGSWRGQRKMPEDVDWWSYEDDGGQRKLAEVRGSCWSLEDAGGRRMLPVRKLSEAVRKFQAMEDARRPKLSQPHGRVKVARRSCRRSWLVVEEAIWRTAGYAWRSGAGLVVVKLPEVRGSCHFRGSCGRPQEVREGRRKSARAEEVVGGQEVAHGRRKLLRGRRSCVGRMKLLVAEDA</sequence>
<evidence type="ECO:0000313" key="2">
    <source>
        <dbReference type="Proteomes" id="UP000796880"/>
    </source>
</evidence>
<dbReference type="AlphaFoldDB" id="A0A8K0HLE4"/>
<protein>
    <submittedName>
        <fullName evidence="1">Uncharacterized protein</fullName>
    </submittedName>
</protein>
<name>A0A8K0HLE4_9ROSA</name>
<dbReference type="EMBL" id="VOIH02000002">
    <property type="protein sequence ID" value="KAF3453764.1"/>
    <property type="molecule type" value="Genomic_DNA"/>
</dbReference>
<comment type="caution">
    <text evidence="1">The sequence shown here is derived from an EMBL/GenBank/DDBJ whole genome shotgun (WGS) entry which is preliminary data.</text>
</comment>
<gene>
    <name evidence="1" type="ORF">FNV43_RR04205</name>
</gene>
<keyword evidence="2" id="KW-1185">Reference proteome</keyword>